<organism evidence="1 2">
    <name type="scientific">Gracilibacillus boraciitolerans JCM 21714</name>
    <dbReference type="NCBI Taxonomy" id="1298598"/>
    <lineage>
        <taxon>Bacteria</taxon>
        <taxon>Bacillati</taxon>
        <taxon>Bacillota</taxon>
        <taxon>Bacilli</taxon>
        <taxon>Bacillales</taxon>
        <taxon>Bacillaceae</taxon>
        <taxon>Gracilibacillus</taxon>
    </lineage>
</organism>
<dbReference type="AlphaFoldDB" id="W4VQY4"/>
<accession>W4VQY4</accession>
<proteinExistence type="predicted"/>
<evidence type="ECO:0000313" key="2">
    <source>
        <dbReference type="Proteomes" id="UP000019102"/>
    </source>
</evidence>
<sequence>MYNTLGIRGGFITTQSIKKLKKHLKEWVLDPAGWHITPR</sequence>
<dbReference type="Proteomes" id="UP000019102">
    <property type="component" value="Unassembled WGS sequence"/>
</dbReference>
<dbReference type="STRING" id="1298598.JCM21714_4616"/>
<name>W4VQY4_9BACI</name>
<reference evidence="1 2" key="1">
    <citation type="journal article" date="2014" name="Genome Announc.">
        <title>Draft Genome Sequence of the Boron-Tolerant and Moderately Halotolerant Bacterium Gracilibacillus boraciitolerans JCM 21714T.</title>
        <authorList>
            <person name="Ahmed I."/>
            <person name="Oshima K."/>
            <person name="Suda W."/>
            <person name="Kitamura K."/>
            <person name="Iida T."/>
            <person name="Ohmori Y."/>
            <person name="Fujiwara T."/>
            <person name="Hattori M."/>
            <person name="Ohkuma M."/>
        </authorList>
    </citation>
    <scope>NUCLEOTIDE SEQUENCE [LARGE SCALE GENOMIC DNA]</scope>
    <source>
        <strain evidence="1 2">JCM 21714</strain>
    </source>
</reference>
<protein>
    <submittedName>
        <fullName evidence="1">Mobile element protein</fullName>
    </submittedName>
</protein>
<evidence type="ECO:0000313" key="1">
    <source>
        <dbReference type="EMBL" id="GAE95384.1"/>
    </source>
</evidence>
<gene>
    <name evidence="1" type="ORF">JCM21714_4616</name>
</gene>
<keyword evidence="2" id="KW-1185">Reference proteome</keyword>
<comment type="caution">
    <text evidence="1">The sequence shown here is derived from an EMBL/GenBank/DDBJ whole genome shotgun (WGS) entry which is preliminary data.</text>
</comment>
<dbReference type="EMBL" id="BAVS01000054">
    <property type="protein sequence ID" value="GAE95384.1"/>
    <property type="molecule type" value="Genomic_DNA"/>
</dbReference>